<dbReference type="Proteomes" id="UP001227831">
    <property type="component" value="Unassembled WGS sequence"/>
</dbReference>
<dbReference type="InterPro" id="IPR051534">
    <property type="entry name" value="CBASS_pafABC_assoc_protein"/>
</dbReference>
<evidence type="ECO:0000313" key="2">
    <source>
        <dbReference type="EMBL" id="MDQ7937753.1"/>
    </source>
</evidence>
<comment type="caution">
    <text evidence="2">The sequence shown here is derived from an EMBL/GenBank/DDBJ whole genome shotgun (WGS) entry which is preliminary data.</text>
</comment>
<dbReference type="PROSITE" id="PS52050">
    <property type="entry name" value="WYL"/>
    <property type="match status" value="1"/>
</dbReference>
<evidence type="ECO:0000313" key="3">
    <source>
        <dbReference type="Proteomes" id="UP001227831"/>
    </source>
</evidence>
<organism evidence="2 3">
    <name type="scientific">Lactiplantibacillus brownii</name>
    <dbReference type="NCBI Taxonomy" id="3069269"/>
    <lineage>
        <taxon>Bacteria</taxon>
        <taxon>Bacillati</taxon>
        <taxon>Bacillota</taxon>
        <taxon>Bacilli</taxon>
        <taxon>Lactobacillales</taxon>
        <taxon>Lactobacillaceae</taxon>
        <taxon>Lactiplantibacillus</taxon>
    </lineage>
</organism>
<dbReference type="Pfam" id="PF13280">
    <property type="entry name" value="WYL"/>
    <property type="match status" value="1"/>
</dbReference>
<feature type="domain" description="WYL" evidence="1">
    <location>
        <begin position="128"/>
        <end position="186"/>
    </location>
</feature>
<gene>
    <name evidence="2" type="ORF">RA086_09045</name>
</gene>
<reference evidence="2 3" key="1">
    <citation type="journal article" date="2023" name="Int. J. Syst. Evol. Microbiol.">
        <title>Lactiplantibacillus brownii sp. nov., a novel psychrotolerant species isolated from sauerkraut.</title>
        <authorList>
            <person name="Heng Y.C."/>
            <person name="Silvaraju S."/>
            <person name="Lee J.K.Y."/>
            <person name="Kittelmann S."/>
        </authorList>
    </citation>
    <scope>NUCLEOTIDE SEQUENCE [LARGE SCALE GENOMIC DNA]</scope>
    <source>
        <strain evidence="2 3">WILCCON 0030</strain>
    </source>
</reference>
<dbReference type="PANTHER" id="PTHR34580">
    <property type="match status" value="1"/>
</dbReference>
<dbReference type="RefSeq" id="WP_308703475.1">
    <property type="nucleotide sequence ID" value="NZ_AP027463.1"/>
</dbReference>
<protein>
    <submittedName>
        <fullName evidence="2">WYL domain-containing protein</fullName>
    </submittedName>
</protein>
<proteinExistence type="predicted"/>
<sequence>MTTEQFVEKYHVTKRTVQRDMASLRDLLAESNLDYQFVHQSRSNVYALLATNQLQAEQVLSLLKVLMGTRAFSQAELLTLRRALLGLLAPAERTAVKKLSSVGLAQYKPVGQGSQELLPSIKQFSIWIMQKTTLSFDYVHSSDGQAHTEVGVPISLYFADFYFYIVMFNENRPHAIYRLDRFQTIKPVTNKRIRLRYDQKINEAAFNNQTYLLHGGNELTFTFRYWAFPQTALDRLPQSRVIKTMPDHSVIIEAQSFEQGILLWLVGQGPRVKVLTPQSLVTSVQKVLKATLEKYND</sequence>
<keyword evidence="3" id="KW-1185">Reference proteome</keyword>
<name>A0ABU1AA51_9LACO</name>
<evidence type="ECO:0000259" key="1">
    <source>
        <dbReference type="Pfam" id="PF13280"/>
    </source>
</evidence>
<dbReference type="EMBL" id="JAVCWF010000001">
    <property type="protein sequence ID" value="MDQ7937753.1"/>
    <property type="molecule type" value="Genomic_DNA"/>
</dbReference>
<accession>A0ABU1AA51</accession>
<dbReference type="InterPro" id="IPR026881">
    <property type="entry name" value="WYL_dom"/>
</dbReference>
<dbReference type="PANTHER" id="PTHR34580:SF1">
    <property type="entry name" value="PROTEIN PAFC"/>
    <property type="match status" value="1"/>
</dbReference>